<gene>
    <name evidence="1" type="ORF">LCGC14_2711110</name>
</gene>
<accession>A0A0F9C4L4</accession>
<dbReference type="AlphaFoldDB" id="A0A0F9C4L4"/>
<reference evidence="1" key="1">
    <citation type="journal article" date="2015" name="Nature">
        <title>Complex archaea that bridge the gap between prokaryotes and eukaryotes.</title>
        <authorList>
            <person name="Spang A."/>
            <person name="Saw J.H."/>
            <person name="Jorgensen S.L."/>
            <person name="Zaremba-Niedzwiedzka K."/>
            <person name="Martijn J."/>
            <person name="Lind A.E."/>
            <person name="van Eijk R."/>
            <person name="Schleper C."/>
            <person name="Guy L."/>
            <person name="Ettema T.J."/>
        </authorList>
    </citation>
    <scope>NUCLEOTIDE SEQUENCE</scope>
</reference>
<feature type="non-terminal residue" evidence="1">
    <location>
        <position position="36"/>
    </location>
</feature>
<dbReference type="EMBL" id="LAZR01048572">
    <property type="protein sequence ID" value="KKK91621.1"/>
    <property type="molecule type" value="Genomic_DNA"/>
</dbReference>
<sequence>MTNLLDKLTGNVMETLLLKFRVPELLAAQDAALSGT</sequence>
<organism evidence="1">
    <name type="scientific">marine sediment metagenome</name>
    <dbReference type="NCBI Taxonomy" id="412755"/>
    <lineage>
        <taxon>unclassified sequences</taxon>
        <taxon>metagenomes</taxon>
        <taxon>ecological metagenomes</taxon>
    </lineage>
</organism>
<evidence type="ECO:0000313" key="1">
    <source>
        <dbReference type="EMBL" id="KKK91621.1"/>
    </source>
</evidence>
<comment type="caution">
    <text evidence="1">The sequence shown here is derived from an EMBL/GenBank/DDBJ whole genome shotgun (WGS) entry which is preliminary data.</text>
</comment>
<name>A0A0F9C4L4_9ZZZZ</name>
<proteinExistence type="predicted"/>
<protein>
    <submittedName>
        <fullName evidence="1">Uncharacterized protein</fullName>
    </submittedName>
</protein>